<organism evidence="7 8">
    <name type="scientific">Metasolibacillus meyeri</name>
    <dbReference type="NCBI Taxonomy" id="1071052"/>
    <lineage>
        <taxon>Bacteria</taxon>
        <taxon>Bacillati</taxon>
        <taxon>Bacillota</taxon>
        <taxon>Bacilli</taxon>
        <taxon>Bacillales</taxon>
        <taxon>Caryophanaceae</taxon>
        <taxon>Metasolibacillus</taxon>
    </lineage>
</organism>
<feature type="signal peptide" evidence="5">
    <location>
        <begin position="1"/>
        <end position="23"/>
    </location>
</feature>
<accession>A0AAW9NS11</accession>
<evidence type="ECO:0000313" key="8">
    <source>
        <dbReference type="Proteomes" id="UP001344888"/>
    </source>
</evidence>
<dbReference type="InterPro" id="IPR021190">
    <property type="entry name" value="Pept_M10A"/>
</dbReference>
<evidence type="ECO:0000256" key="2">
    <source>
        <dbReference type="ARBA" id="ARBA00022723"/>
    </source>
</evidence>
<dbReference type="GO" id="GO:0008270">
    <property type="term" value="F:zinc ion binding"/>
    <property type="evidence" value="ECO:0007669"/>
    <property type="project" value="InterPro"/>
</dbReference>
<proteinExistence type="predicted"/>
<keyword evidence="1" id="KW-0645">Protease</keyword>
<dbReference type="Pfam" id="PF00413">
    <property type="entry name" value="Peptidase_M10"/>
    <property type="match status" value="1"/>
</dbReference>
<keyword evidence="2" id="KW-0479">Metal-binding</keyword>
<name>A0AAW9NS11_9BACL</name>
<gene>
    <name evidence="7" type="ORF">P9B03_18885</name>
</gene>
<dbReference type="PRINTS" id="PR00138">
    <property type="entry name" value="MATRIXIN"/>
</dbReference>
<evidence type="ECO:0000259" key="6">
    <source>
        <dbReference type="Pfam" id="PF00413"/>
    </source>
</evidence>
<evidence type="ECO:0000313" key="7">
    <source>
        <dbReference type="EMBL" id="MEC1180532.1"/>
    </source>
</evidence>
<dbReference type="InterPro" id="IPR001818">
    <property type="entry name" value="Pept_M10_metallopeptidase"/>
</dbReference>
<evidence type="ECO:0000256" key="1">
    <source>
        <dbReference type="ARBA" id="ARBA00022670"/>
    </source>
</evidence>
<keyword evidence="5" id="KW-0732">Signal</keyword>
<dbReference type="AlphaFoldDB" id="A0AAW9NS11"/>
<keyword evidence="8" id="KW-1185">Reference proteome</keyword>
<sequence>MKRKIRIVVIVLLLCIASLPISASAYVFLGFKKSDNLDLYYHISPKLVDMGYKQDVLRGFSAWNNYTSKVKFTKEVDITGNVNFDYVDSNYGDAYATHRNGSSLVSNITIYKSWKGLSPTQRRETTVHEVGHALGLDYTQPSNNSISVMRKTGFNDKDWPLKDDLDGINALY</sequence>
<comment type="caution">
    <text evidence="7">The sequence shown here is derived from an EMBL/GenBank/DDBJ whole genome shotgun (WGS) entry which is preliminary data.</text>
</comment>
<dbReference type="Gene3D" id="3.40.390.10">
    <property type="entry name" value="Collagenase (Catalytic Domain)"/>
    <property type="match status" value="1"/>
</dbReference>
<evidence type="ECO:0000256" key="5">
    <source>
        <dbReference type="SAM" id="SignalP"/>
    </source>
</evidence>
<dbReference type="InterPro" id="IPR024079">
    <property type="entry name" value="MetalloPept_cat_dom_sf"/>
</dbReference>
<feature type="chain" id="PRO_5043824489" description="Peptidase M10 metallopeptidase domain-containing protein" evidence="5">
    <location>
        <begin position="24"/>
        <end position="172"/>
    </location>
</feature>
<dbReference type="EMBL" id="JARSFG010000033">
    <property type="protein sequence ID" value="MEC1180532.1"/>
    <property type="molecule type" value="Genomic_DNA"/>
</dbReference>
<protein>
    <recommendedName>
        <fullName evidence="6">Peptidase M10 metallopeptidase domain-containing protein</fullName>
    </recommendedName>
</protein>
<keyword evidence="4" id="KW-0862">Zinc</keyword>
<dbReference type="GO" id="GO:0006508">
    <property type="term" value="P:proteolysis"/>
    <property type="evidence" value="ECO:0007669"/>
    <property type="project" value="UniProtKB-KW"/>
</dbReference>
<feature type="domain" description="Peptidase M10 metallopeptidase" evidence="6">
    <location>
        <begin position="47"/>
        <end position="172"/>
    </location>
</feature>
<keyword evidence="3" id="KW-0378">Hydrolase</keyword>
<dbReference type="SUPFAM" id="SSF55486">
    <property type="entry name" value="Metalloproteases ('zincins'), catalytic domain"/>
    <property type="match status" value="1"/>
</dbReference>
<dbReference type="GO" id="GO:0031012">
    <property type="term" value="C:extracellular matrix"/>
    <property type="evidence" value="ECO:0007669"/>
    <property type="project" value="InterPro"/>
</dbReference>
<reference evidence="7 8" key="1">
    <citation type="submission" date="2023-03" db="EMBL/GenBank/DDBJ databases">
        <title>Bacillus Genome Sequencing.</title>
        <authorList>
            <person name="Dunlap C."/>
        </authorList>
    </citation>
    <scope>NUCLEOTIDE SEQUENCE [LARGE SCALE GENOMIC DNA]</scope>
    <source>
        <strain evidence="7 8">B-59205</strain>
    </source>
</reference>
<dbReference type="RefSeq" id="WP_326125068.1">
    <property type="nucleotide sequence ID" value="NZ_JARSFG010000033.1"/>
</dbReference>
<evidence type="ECO:0000256" key="3">
    <source>
        <dbReference type="ARBA" id="ARBA00022801"/>
    </source>
</evidence>
<dbReference type="GO" id="GO:0004222">
    <property type="term" value="F:metalloendopeptidase activity"/>
    <property type="evidence" value="ECO:0007669"/>
    <property type="project" value="InterPro"/>
</dbReference>
<evidence type="ECO:0000256" key="4">
    <source>
        <dbReference type="ARBA" id="ARBA00022833"/>
    </source>
</evidence>
<dbReference type="Proteomes" id="UP001344888">
    <property type="component" value="Unassembled WGS sequence"/>
</dbReference>